<dbReference type="SUPFAM" id="SSF54928">
    <property type="entry name" value="RNA-binding domain, RBD"/>
    <property type="match status" value="1"/>
</dbReference>
<dbReference type="EMBL" id="LNIX01000001">
    <property type="protein sequence ID" value="OXA63002.1"/>
    <property type="molecule type" value="Genomic_DNA"/>
</dbReference>
<dbReference type="GO" id="GO:0061574">
    <property type="term" value="C:ASAP complex"/>
    <property type="evidence" value="ECO:0007669"/>
    <property type="project" value="TreeGrafter"/>
</dbReference>
<evidence type="ECO:0000256" key="1">
    <source>
        <dbReference type="ARBA" id="ARBA00022884"/>
    </source>
</evidence>
<evidence type="ECO:0000313" key="6">
    <source>
        <dbReference type="EMBL" id="OXA63002.1"/>
    </source>
</evidence>
<dbReference type="InterPro" id="IPR032552">
    <property type="entry name" value="RSB_motif"/>
</dbReference>
<dbReference type="InterPro" id="IPR034257">
    <property type="entry name" value="Acinus_RRM"/>
</dbReference>
<dbReference type="CDD" id="cd12432">
    <property type="entry name" value="RRM_ACINU"/>
    <property type="match status" value="1"/>
</dbReference>
<feature type="domain" description="RRM" evidence="4">
    <location>
        <begin position="615"/>
        <end position="690"/>
    </location>
</feature>
<feature type="compositionally biased region" description="Low complexity" evidence="3">
    <location>
        <begin position="246"/>
        <end position="273"/>
    </location>
</feature>
<feature type="compositionally biased region" description="Basic residues" evidence="3">
    <location>
        <begin position="733"/>
        <end position="749"/>
    </location>
</feature>
<keyword evidence="1 2" id="KW-0694">RNA-binding</keyword>
<dbReference type="InterPro" id="IPR003034">
    <property type="entry name" value="SAP_dom"/>
</dbReference>
<feature type="compositionally biased region" description="Low complexity" evidence="3">
    <location>
        <begin position="374"/>
        <end position="385"/>
    </location>
</feature>
<dbReference type="Pfam" id="PF16294">
    <property type="entry name" value="RSB_motif"/>
    <property type="match status" value="1"/>
</dbReference>
<dbReference type="GO" id="GO:0071011">
    <property type="term" value="C:precatalytic spliceosome"/>
    <property type="evidence" value="ECO:0007669"/>
    <property type="project" value="TreeGrafter"/>
</dbReference>
<dbReference type="Proteomes" id="UP000198287">
    <property type="component" value="Unassembled WGS sequence"/>
</dbReference>
<feature type="region of interest" description="Disordered" evidence="3">
    <location>
        <begin position="110"/>
        <end position="417"/>
    </location>
</feature>
<dbReference type="Gene3D" id="1.10.720.30">
    <property type="entry name" value="SAP domain"/>
    <property type="match status" value="1"/>
</dbReference>
<evidence type="ECO:0000259" key="4">
    <source>
        <dbReference type="PROSITE" id="PS50102"/>
    </source>
</evidence>
<feature type="region of interest" description="Disordered" evidence="3">
    <location>
        <begin position="720"/>
        <end position="780"/>
    </location>
</feature>
<feature type="domain" description="SAP" evidence="5">
    <location>
        <begin position="13"/>
        <end position="47"/>
    </location>
</feature>
<dbReference type="InterPro" id="IPR035979">
    <property type="entry name" value="RBD_domain_sf"/>
</dbReference>
<dbReference type="PROSITE" id="PS50800">
    <property type="entry name" value="SAP"/>
    <property type="match status" value="1"/>
</dbReference>
<feature type="compositionally biased region" description="Basic and acidic residues" evidence="3">
    <location>
        <begin position="323"/>
        <end position="336"/>
    </location>
</feature>
<organism evidence="6 7">
    <name type="scientific">Folsomia candida</name>
    <name type="common">Springtail</name>
    <dbReference type="NCBI Taxonomy" id="158441"/>
    <lineage>
        <taxon>Eukaryota</taxon>
        <taxon>Metazoa</taxon>
        <taxon>Ecdysozoa</taxon>
        <taxon>Arthropoda</taxon>
        <taxon>Hexapoda</taxon>
        <taxon>Collembola</taxon>
        <taxon>Entomobryomorpha</taxon>
        <taxon>Isotomoidea</taxon>
        <taxon>Isotomidae</taxon>
        <taxon>Proisotominae</taxon>
        <taxon>Folsomia</taxon>
    </lineage>
</organism>
<dbReference type="InterPro" id="IPR036361">
    <property type="entry name" value="SAP_dom_sf"/>
</dbReference>
<comment type="caution">
    <text evidence="6">The sequence shown here is derived from an EMBL/GenBank/DDBJ whole genome shotgun (WGS) entry which is preliminary data.</text>
</comment>
<dbReference type="PROSITE" id="PS50102">
    <property type="entry name" value="RRM"/>
    <property type="match status" value="1"/>
</dbReference>
<keyword evidence="7" id="KW-1185">Reference proteome</keyword>
<feature type="compositionally biased region" description="Basic residues" evidence="3">
    <location>
        <begin position="756"/>
        <end position="772"/>
    </location>
</feature>
<dbReference type="GO" id="GO:0008380">
    <property type="term" value="P:RNA splicing"/>
    <property type="evidence" value="ECO:0007669"/>
    <property type="project" value="TreeGrafter"/>
</dbReference>
<proteinExistence type="predicted"/>
<feature type="compositionally biased region" description="Basic and acidic residues" evidence="3">
    <location>
        <begin position="386"/>
        <end position="410"/>
    </location>
</feature>
<dbReference type="InterPro" id="IPR000504">
    <property type="entry name" value="RRM_dom"/>
</dbReference>
<dbReference type="PANTHER" id="PTHR46589">
    <property type="entry name" value="APOPTOTIC CHROMATIN CONDENSATION INDUCER IN THE NUCLEUS"/>
    <property type="match status" value="1"/>
</dbReference>
<dbReference type="PANTHER" id="PTHR46589:SF1">
    <property type="entry name" value="APOPTOTIC CHROMATIN CONDENSATION INDUCER IN THE NUCLEUS"/>
    <property type="match status" value="1"/>
</dbReference>
<dbReference type="InterPro" id="IPR012677">
    <property type="entry name" value="Nucleotide-bd_a/b_plait_sf"/>
</dbReference>
<dbReference type="STRING" id="158441.A0A226EZK2"/>
<dbReference type="OrthoDB" id="5348404at2759"/>
<name>A0A226EZK2_FOLCA</name>
<dbReference type="Gene3D" id="3.30.70.330">
    <property type="match status" value="1"/>
</dbReference>
<dbReference type="GO" id="GO:0003723">
    <property type="term" value="F:RNA binding"/>
    <property type="evidence" value="ECO:0007669"/>
    <property type="project" value="UniProtKB-UniRule"/>
</dbReference>
<feature type="compositionally biased region" description="Acidic residues" evidence="3">
    <location>
        <begin position="353"/>
        <end position="368"/>
    </location>
</feature>
<sequence length="834" mass="94626">MSSKDPMVGDKLLSSLRVVDLKEELEKRSLSKSGTKKDLADRLRNYIVQHEQKEPVVAAPPVLDEDELPSISMQEKQLLAEKNPFLRDYFASQAELFHSQKVAKKLLLEEEARRESETSAPSADEGGESSAAEDKDLNSSTEELSSGKVKQLAKKFENNSAKETPPISKEQVPSTPPPALRASPVRKSETPTPPQVVQPFKTTRQRQLENLAKKAESSKIVEASKPSPEKSVDMVEKVVAQKPIDASPKAESPASSSSSSRSRSVSRSRSNSPESDHRERNTEKPYTEDAKPEPEEEQHSPPSDDNEVNERQLPLGSNGNVKKLAEKFENKIDDSVKTPSPIKKVIEKTVETNEAEMETVATVEEEDKTESVASRSRSTSRSRSPSLEKEPAVEQHDEQPKEDEDSHQKNGETSVVDAITAVANEENADIECTKIDSSTKSLENKIDTKPEQKVTARNDMVLSAPIEDEEMLDYGEEEKLQSEPPKFYWTRRVLRIKNRHISKPQENKWKREIDIKAAENINSELMSEWFPNVRLSPAVEFKEDKPDKSPPETQDEQDVRFTRTFSIESEEGAVTSMKMENITITRRVSLVPMISTQNDNDVDKDLSPARNPPSEIILVSNLTRPFTLPQLRELLQRTGTLEDLWVDKIKSKCIAKYEKQEDAFETRAALHGVNWPPSNPKALQVDYTTEETLVEYKARDAGEIKPAVIEKPVTAENLPVREWDMGKRQIPSPKRRRSKSTSRDRKRSRRSESPLNRRRHSRSPQNGRRSRGQAKDNEPLGKALDELFRKTVAIPSIYWLPLTPAQIAEKEELRRKRMIERERRLAEMNKIRPR</sequence>
<accession>A0A226EZK2</accession>
<dbReference type="AlphaFoldDB" id="A0A226EZK2"/>
<evidence type="ECO:0000259" key="5">
    <source>
        <dbReference type="PROSITE" id="PS50800"/>
    </source>
</evidence>
<dbReference type="OMA" id="SKCFVAY"/>
<dbReference type="SMART" id="SM00513">
    <property type="entry name" value="SAP"/>
    <property type="match status" value="1"/>
</dbReference>
<gene>
    <name evidence="6" type="ORF">Fcan01_02216</name>
</gene>
<protein>
    <submittedName>
        <fullName evidence="6">Apoptotic chromatin condensation inducer in the nucleus</fullName>
    </submittedName>
</protein>
<feature type="compositionally biased region" description="Basic and acidic residues" evidence="3">
    <location>
        <begin position="227"/>
        <end position="236"/>
    </location>
</feature>
<evidence type="ECO:0000256" key="2">
    <source>
        <dbReference type="PROSITE-ProRule" id="PRU00176"/>
    </source>
</evidence>
<reference evidence="6 7" key="1">
    <citation type="submission" date="2015-12" db="EMBL/GenBank/DDBJ databases">
        <title>The genome of Folsomia candida.</title>
        <authorList>
            <person name="Faddeeva A."/>
            <person name="Derks M.F."/>
            <person name="Anvar Y."/>
            <person name="Smit S."/>
            <person name="Van Straalen N."/>
            <person name="Roelofs D."/>
        </authorList>
    </citation>
    <scope>NUCLEOTIDE SEQUENCE [LARGE SCALE GENOMIC DNA]</scope>
    <source>
        <strain evidence="6 7">VU population</strain>
        <tissue evidence="6">Whole body</tissue>
    </source>
</reference>
<dbReference type="SUPFAM" id="SSF68906">
    <property type="entry name" value="SAP domain"/>
    <property type="match status" value="1"/>
</dbReference>
<dbReference type="InterPro" id="IPR052793">
    <property type="entry name" value="EJC-associated_protein"/>
</dbReference>
<evidence type="ECO:0000313" key="7">
    <source>
        <dbReference type="Proteomes" id="UP000198287"/>
    </source>
</evidence>
<feature type="compositionally biased region" description="Basic and acidic residues" evidence="3">
    <location>
        <begin position="274"/>
        <end position="299"/>
    </location>
</feature>
<evidence type="ECO:0000256" key="3">
    <source>
        <dbReference type="SAM" id="MobiDB-lite"/>
    </source>
</evidence>
<dbReference type="Pfam" id="PF02037">
    <property type="entry name" value="SAP"/>
    <property type="match status" value="1"/>
</dbReference>